<gene>
    <name evidence="2" type="ORF">FE697_018145</name>
</gene>
<dbReference type="Proteomes" id="UP000307768">
    <property type="component" value="Unassembled WGS sequence"/>
</dbReference>
<reference evidence="2 3" key="1">
    <citation type="submission" date="2019-09" db="EMBL/GenBank/DDBJ databases">
        <title>Mumia zhuanghuii sp. nov. isolated from the intestinal contents of plateau pika (Ochotona curzoniae) in the Qinghai-Tibet plateau of China.</title>
        <authorList>
            <person name="Tian Z."/>
        </authorList>
    </citation>
    <scope>NUCLEOTIDE SEQUENCE [LARGE SCALE GENOMIC DNA]</scope>
    <source>
        <strain evidence="3">350</strain>
    </source>
</reference>
<proteinExistence type="predicted"/>
<name>A0A5Q6RP30_9ACTN</name>
<dbReference type="RefSeq" id="WP_149771049.1">
    <property type="nucleotide sequence ID" value="NZ_VDFQ02000006.1"/>
</dbReference>
<dbReference type="SUPFAM" id="SSF159888">
    <property type="entry name" value="YdhG-like"/>
    <property type="match status" value="1"/>
</dbReference>
<protein>
    <submittedName>
        <fullName evidence="2">DUF1801 domain-containing protein</fullName>
    </submittedName>
</protein>
<dbReference type="Gene3D" id="3.90.1150.200">
    <property type="match status" value="1"/>
</dbReference>
<evidence type="ECO:0000313" key="3">
    <source>
        <dbReference type="Proteomes" id="UP000307768"/>
    </source>
</evidence>
<evidence type="ECO:0000259" key="1">
    <source>
        <dbReference type="Pfam" id="PF08818"/>
    </source>
</evidence>
<dbReference type="InterPro" id="IPR014922">
    <property type="entry name" value="YdhG-like"/>
</dbReference>
<dbReference type="AlphaFoldDB" id="A0A5Q6RP30"/>
<organism evidence="2 3">
    <name type="scientific">Mumia zhuanghuii</name>
    <dbReference type="NCBI Taxonomy" id="2585211"/>
    <lineage>
        <taxon>Bacteria</taxon>
        <taxon>Bacillati</taxon>
        <taxon>Actinomycetota</taxon>
        <taxon>Actinomycetes</taxon>
        <taxon>Propionibacteriales</taxon>
        <taxon>Nocardioidaceae</taxon>
        <taxon>Mumia</taxon>
    </lineage>
</organism>
<sequence length="114" mass="12315">MGTVDDYVSELEEPRRTVIAALYAAAAEAVPEAEQGKGYGMPALVYRGKPLVSVMATKKHLSLFPFSSDVVAQFEKDLDGFDTAKGTIRFQEEEPLPTGLAARIVAARRAQIDG</sequence>
<accession>A0A5Q6RP30</accession>
<feature type="domain" description="YdhG-like" evidence="1">
    <location>
        <begin position="15"/>
        <end position="107"/>
    </location>
</feature>
<comment type="caution">
    <text evidence="2">The sequence shown here is derived from an EMBL/GenBank/DDBJ whole genome shotgun (WGS) entry which is preliminary data.</text>
</comment>
<dbReference type="OrthoDB" id="3236524at2"/>
<dbReference type="Pfam" id="PF08818">
    <property type="entry name" value="DUF1801"/>
    <property type="match status" value="1"/>
</dbReference>
<dbReference type="EMBL" id="VDFQ02000006">
    <property type="protein sequence ID" value="KAA1419826.1"/>
    <property type="molecule type" value="Genomic_DNA"/>
</dbReference>
<evidence type="ECO:0000313" key="2">
    <source>
        <dbReference type="EMBL" id="KAA1419826.1"/>
    </source>
</evidence>